<dbReference type="PANTHER" id="PTHR30535">
    <property type="entry name" value="VITAMIN B12-BINDING PROTEIN"/>
    <property type="match status" value="1"/>
</dbReference>
<dbReference type="EMBL" id="JBHUME010000002">
    <property type="protein sequence ID" value="MFD2611067.1"/>
    <property type="molecule type" value="Genomic_DNA"/>
</dbReference>
<organism evidence="6 7">
    <name type="scientific">Paenibacillus gansuensis</name>
    <dbReference type="NCBI Taxonomy" id="306542"/>
    <lineage>
        <taxon>Bacteria</taxon>
        <taxon>Bacillati</taxon>
        <taxon>Bacillota</taxon>
        <taxon>Bacilli</taxon>
        <taxon>Bacillales</taxon>
        <taxon>Paenibacillaceae</taxon>
        <taxon>Paenibacillus</taxon>
    </lineage>
</organism>
<accession>A0ABW5PAC3</accession>
<feature type="signal peptide" evidence="4">
    <location>
        <begin position="1"/>
        <end position="25"/>
    </location>
</feature>
<dbReference type="Proteomes" id="UP001597541">
    <property type="component" value="Unassembled WGS sequence"/>
</dbReference>
<protein>
    <submittedName>
        <fullName evidence="6">ABC transporter substrate-binding protein</fullName>
    </submittedName>
</protein>
<dbReference type="PROSITE" id="PS51257">
    <property type="entry name" value="PROKAR_LIPOPROTEIN"/>
    <property type="match status" value="1"/>
</dbReference>
<feature type="compositionally biased region" description="Low complexity" evidence="3">
    <location>
        <begin position="35"/>
        <end position="59"/>
    </location>
</feature>
<evidence type="ECO:0000259" key="5">
    <source>
        <dbReference type="PROSITE" id="PS50983"/>
    </source>
</evidence>
<sequence length="339" mass="36113">MKRSLKWHKSSWLAMVLLFALALTACGTNGGGNAAAGSNAETKQEGNAAGNNTAAGNAADNAGDAKTVYPLTLKDSTGTDVTFDKAPAKIATLVPSETEAVYAVGAGDRIVGVDDYSDYPEEAKTKPKLGDMNINLEAVVAAKPDVVFAHSSIQSKVIEELRGLNVKVFASDPKSVDEVIAKIDTVGQILDLQAGAKQVTDQMKAEKQQVVDALKGTPLKKVYMEFSPGWTVGSGEYMDELVTLAGGDNVGKAKAGWYEIDPEAIIKANPEVILYAKDDEYLKNSIYDGIIKRPGFKEIGAVKNGQVFPLDNNMISRVGPRLTKVLLDMAKAIHPDLVK</sequence>
<reference evidence="7" key="1">
    <citation type="journal article" date="2019" name="Int. J. Syst. Evol. Microbiol.">
        <title>The Global Catalogue of Microorganisms (GCM) 10K type strain sequencing project: providing services to taxonomists for standard genome sequencing and annotation.</title>
        <authorList>
            <consortium name="The Broad Institute Genomics Platform"/>
            <consortium name="The Broad Institute Genome Sequencing Center for Infectious Disease"/>
            <person name="Wu L."/>
            <person name="Ma J."/>
        </authorList>
    </citation>
    <scope>NUCLEOTIDE SEQUENCE [LARGE SCALE GENOMIC DNA]</scope>
    <source>
        <strain evidence="7">KCTC 3950</strain>
    </source>
</reference>
<dbReference type="RefSeq" id="WP_377599355.1">
    <property type="nucleotide sequence ID" value="NZ_JBHUME010000002.1"/>
</dbReference>
<dbReference type="PROSITE" id="PS50983">
    <property type="entry name" value="FE_B12_PBP"/>
    <property type="match status" value="1"/>
</dbReference>
<feature type="domain" description="Fe/B12 periplasmic-binding" evidence="5">
    <location>
        <begin position="89"/>
        <end position="337"/>
    </location>
</feature>
<comment type="caution">
    <text evidence="6">The sequence shown here is derived from an EMBL/GenBank/DDBJ whole genome shotgun (WGS) entry which is preliminary data.</text>
</comment>
<dbReference type="InterPro" id="IPR002491">
    <property type="entry name" value="ABC_transptr_periplasmic_BD"/>
</dbReference>
<keyword evidence="2 4" id="KW-0732">Signal</keyword>
<evidence type="ECO:0000313" key="6">
    <source>
        <dbReference type="EMBL" id="MFD2611067.1"/>
    </source>
</evidence>
<feature type="chain" id="PRO_5045340400" evidence="4">
    <location>
        <begin position="26"/>
        <end position="339"/>
    </location>
</feature>
<evidence type="ECO:0000256" key="1">
    <source>
        <dbReference type="ARBA" id="ARBA00008814"/>
    </source>
</evidence>
<name>A0ABW5PAC3_9BACL</name>
<dbReference type="InterPro" id="IPR054828">
    <property type="entry name" value="Vit_B12_bind_prot"/>
</dbReference>
<feature type="region of interest" description="Disordered" evidence="3">
    <location>
        <begin position="33"/>
        <end position="59"/>
    </location>
</feature>
<proteinExistence type="inferred from homology"/>
<dbReference type="InterPro" id="IPR050902">
    <property type="entry name" value="ABC_Transporter_SBP"/>
</dbReference>
<evidence type="ECO:0000313" key="7">
    <source>
        <dbReference type="Proteomes" id="UP001597541"/>
    </source>
</evidence>
<dbReference type="NCBIfam" id="NF038402">
    <property type="entry name" value="TroA_like"/>
    <property type="match status" value="1"/>
</dbReference>
<dbReference type="CDD" id="cd01143">
    <property type="entry name" value="YvrC"/>
    <property type="match status" value="1"/>
</dbReference>
<gene>
    <name evidence="6" type="ORF">ACFSUF_01360</name>
</gene>
<evidence type="ECO:0000256" key="3">
    <source>
        <dbReference type="SAM" id="MobiDB-lite"/>
    </source>
</evidence>
<keyword evidence="7" id="KW-1185">Reference proteome</keyword>
<dbReference type="SUPFAM" id="SSF53807">
    <property type="entry name" value="Helical backbone' metal receptor"/>
    <property type="match status" value="1"/>
</dbReference>
<evidence type="ECO:0000256" key="2">
    <source>
        <dbReference type="ARBA" id="ARBA00022729"/>
    </source>
</evidence>
<comment type="similarity">
    <text evidence="1">Belongs to the bacterial solute-binding protein 8 family.</text>
</comment>
<dbReference type="Pfam" id="PF01497">
    <property type="entry name" value="Peripla_BP_2"/>
    <property type="match status" value="1"/>
</dbReference>
<dbReference type="Gene3D" id="3.40.50.1980">
    <property type="entry name" value="Nitrogenase molybdenum iron protein domain"/>
    <property type="match status" value="2"/>
</dbReference>
<dbReference type="PANTHER" id="PTHR30535:SF34">
    <property type="entry name" value="MOLYBDATE-BINDING PROTEIN MOLA"/>
    <property type="match status" value="1"/>
</dbReference>
<evidence type="ECO:0000256" key="4">
    <source>
        <dbReference type="SAM" id="SignalP"/>
    </source>
</evidence>